<dbReference type="InterPro" id="IPR036188">
    <property type="entry name" value="FAD/NAD-bd_sf"/>
</dbReference>
<feature type="domain" description="4Fe-4S ferredoxin-type" evidence="10">
    <location>
        <begin position="583"/>
        <end position="612"/>
    </location>
</feature>
<dbReference type="InterPro" id="IPR003813">
    <property type="entry name" value="MvhD/FlpD"/>
</dbReference>
<evidence type="ECO:0000256" key="2">
    <source>
        <dbReference type="ARBA" id="ARBA00006561"/>
    </source>
</evidence>
<keyword evidence="5" id="KW-0285">Flavoprotein</keyword>
<dbReference type="FunFam" id="3.50.50.60:FF:000644">
    <property type="entry name" value="H(2):CoB-CoM heterodisulfide,ferredoxin reductase subunit A"/>
    <property type="match status" value="1"/>
</dbReference>
<dbReference type="PROSITE" id="PS51379">
    <property type="entry name" value="4FE4S_FER_2"/>
    <property type="match status" value="3"/>
</dbReference>
<dbReference type="EMBL" id="DTDP01000167">
    <property type="protein sequence ID" value="HGK54098.1"/>
    <property type="molecule type" value="Genomic_DNA"/>
</dbReference>
<evidence type="ECO:0000256" key="5">
    <source>
        <dbReference type="ARBA" id="ARBA00022827"/>
    </source>
</evidence>
<dbReference type="InterPro" id="IPR017896">
    <property type="entry name" value="4Fe4S_Fe-S-bd"/>
</dbReference>
<dbReference type="Gene3D" id="3.40.50.720">
    <property type="entry name" value="NAD(P)-binding Rossmann-like Domain"/>
    <property type="match status" value="1"/>
</dbReference>
<dbReference type="AlphaFoldDB" id="A0A7V3ZU24"/>
<dbReference type="SUPFAM" id="SSF54862">
    <property type="entry name" value="4Fe-4S ferredoxins"/>
    <property type="match status" value="1"/>
</dbReference>
<name>A0A7V3ZU24_UNCW3</name>
<evidence type="ECO:0000256" key="3">
    <source>
        <dbReference type="ARBA" id="ARBA00022485"/>
    </source>
</evidence>
<keyword evidence="4" id="KW-0479">Metal-binding</keyword>
<evidence type="ECO:0000313" key="11">
    <source>
        <dbReference type="EMBL" id="HGK54098.1"/>
    </source>
</evidence>
<dbReference type="PANTHER" id="PTHR43498:SF1">
    <property type="entry name" value="COB--COM HETERODISULFIDE REDUCTASE IRON-SULFUR SUBUNIT A"/>
    <property type="match status" value="1"/>
</dbReference>
<evidence type="ECO:0000256" key="8">
    <source>
        <dbReference type="ARBA" id="ARBA00023004"/>
    </source>
</evidence>
<dbReference type="Pfam" id="PF12831">
    <property type="entry name" value="FAD_oxidored"/>
    <property type="match status" value="1"/>
</dbReference>
<keyword evidence="3" id="KW-0004">4Fe-4S</keyword>
<evidence type="ECO:0000259" key="10">
    <source>
        <dbReference type="PROSITE" id="PS51379"/>
    </source>
</evidence>
<keyword evidence="5" id="KW-0274">FAD</keyword>
<accession>A0A7V3ZU24</accession>
<keyword evidence="6" id="KW-0484">Methanogenesis</keyword>
<comment type="similarity">
    <text evidence="2">Belongs to the HdrA family.</text>
</comment>
<comment type="cofactor">
    <cofactor evidence="1">
        <name>FAD</name>
        <dbReference type="ChEBI" id="CHEBI:57692"/>
    </cofactor>
</comment>
<dbReference type="InterPro" id="IPR039650">
    <property type="entry name" value="HdrA-like"/>
</dbReference>
<dbReference type="NCBIfam" id="NF040770">
    <property type="entry name" value="hetero_SS_HdrA2"/>
    <property type="match status" value="1"/>
</dbReference>
<keyword evidence="7" id="KW-0560">Oxidoreductase</keyword>
<keyword evidence="8" id="KW-0408">Iron</keyword>
<dbReference type="PROSITE" id="PS00198">
    <property type="entry name" value="4FE4S_FER_1"/>
    <property type="match status" value="2"/>
</dbReference>
<feature type="domain" description="4Fe-4S ferredoxin-type" evidence="10">
    <location>
        <begin position="239"/>
        <end position="269"/>
    </location>
</feature>
<dbReference type="GO" id="GO:0015948">
    <property type="term" value="P:methanogenesis"/>
    <property type="evidence" value="ECO:0007669"/>
    <property type="project" value="UniProtKB-KW"/>
</dbReference>
<reference evidence="11" key="1">
    <citation type="journal article" date="2020" name="mSystems">
        <title>Genome- and Community-Level Interaction Insights into Carbon Utilization and Element Cycling Functions of Hydrothermarchaeota in Hydrothermal Sediment.</title>
        <authorList>
            <person name="Zhou Z."/>
            <person name="Liu Y."/>
            <person name="Xu W."/>
            <person name="Pan J."/>
            <person name="Luo Z.H."/>
            <person name="Li M."/>
        </authorList>
    </citation>
    <scope>NUCLEOTIDE SEQUENCE [LARGE SCALE GENOMIC DNA]</scope>
    <source>
        <strain evidence="12">SpSt-626</strain>
        <strain evidence="11">SpSt-695</strain>
    </source>
</reference>
<evidence type="ECO:0000256" key="1">
    <source>
        <dbReference type="ARBA" id="ARBA00001974"/>
    </source>
</evidence>
<dbReference type="EMBL" id="DTAR01000163">
    <property type="protein sequence ID" value="HGM97797.1"/>
    <property type="molecule type" value="Genomic_DNA"/>
</dbReference>
<feature type="domain" description="4Fe-4S ferredoxin-type" evidence="10">
    <location>
        <begin position="615"/>
        <end position="644"/>
    </location>
</feature>
<organism evidence="11">
    <name type="scientific">candidate division WOR-3 bacterium</name>
    <dbReference type="NCBI Taxonomy" id="2052148"/>
    <lineage>
        <taxon>Bacteria</taxon>
        <taxon>Bacteria division WOR-3</taxon>
    </lineage>
</organism>
<sequence length="827" mass="92442">MKENEEIRIGVYICHCGLNIGGIADVYEITRFASTLPNVVVAKEYRYTCSDPGQDMIKNDIKEYKLNRVVVAACTPRTHEPIFRKAIEEAGLNKYLFEMANIRDQCTWVHLYEKEKATEKAKDLVKAAVARAHFLKPRIESKVKIKRKALVIGGGVAGIQAALDLAETGYKVYLVEKEPTIGGRMAQIDKTFPTMDCSICILAPKMAEAGRHPNIEIFTNSEVKEVSGYIGNFNVKILKKARYVTKDCTACGDCAKVCPQVAPNEFDVGLRARKAIYIPFAQAVPTKYIIDKDLCLNLKKGTIVCEECLKACGDKKAINFNDKDEIVEIDVGTIIVATGMDVYDPSKNHDYGYGIYENVITSMEFERLINAAGPTEGNLIRPSDWKIPNTVAFIQCVGSREMRNGGKYCSNVCCMNTIKDALLIKEHWPWIQQYVFYQDIRAFGKGFEDLYRRAKEEGIVFIRGLPSKIEETKEKNLIIYAEDTLLGEKITLEVELAILSVGLIPRKDSEELQKILALATTDDGFFLEAHPKLRPVDTAIGGVFLAGCAEGPKDIKDSVTQASASAARAGILMAQGEVTVEALTPELNTEICKSCGMCANVCPYHAWIWSKEERSLPKLVEASCAGCGACGAECPQEALDMGHFPDEAIYAQIDALLEENPHEKVIIFACNWCSYAGADLAGVSRFQYPPVGRIIRTMCSARIRPDFVMYAFYRGAGAVLMSGCHIGDCHYNFANRHTLRRYEALKKRIERMGIRGDRLQLQWFSAAEGIQFAQKNRELAEFLKTVTKEEVEKTKEILEKQWKKPKKLERWLKIKEKLFAPVGGSSK</sequence>
<gene>
    <name evidence="12" type="ORF">ENT96_01950</name>
    <name evidence="11" type="ORF">ENU72_03635</name>
</gene>
<keyword evidence="9" id="KW-0411">Iron-sulfur</keyword>
<comment type="caution">
    <text evidence="11">The sequence shown here is derived from an EMBL/GenBank/DDBJ whole genome shotgun (WGS) entry which is preliminary data.</text>
</comment>
<dbReference type="GO" id="GO:0016491">
    <property type="term" value="F:oxidoreductase activity"/>
    <property type="evidence" value="ECO:0007669"/>
    <property type="project" value="UniProtKB-KW"/>
</dbReference>
<proteinExistence type="inferred from homology"/>
<dbReference type="GO" id="GO:0046872">
    <property type="term" value="F:metal ion binding"/>
    <property type="evidence" value="ECO:0007669"/>
    <property type="project" value="UniProtKB-KW"/>
</dbReference>
<evidence type="ECO:0000256" key="7">
    <source>
        <dbReference type="ARBA" id="ARBA00023002"/>
    </source>
</evidence>
<dbReference type="InterPro" id="IPR017900">
    <property type="entry name" value="4Fe4S_Fe_S_CS"/>
</dbReference>
<evidence type="ECO:0000256" key="6">
    <source>
        <dbReference type="ARBA" id="ARBA00022994"/>
    </source>
</evidence>
<dbReference type="Pfam" id="PF13187">
    <property type="entry name" value="Fer4_9"/>
    <property type="match status" value="1"/>
</dbReference>
<dbReference type="Gene3D" id="3.30.70.20">
    <property type="match status" value="1"/>
</dbReference>
<dbReference type="PANTHER" id="PTHR43498">
    <property type="entry name" value="FERREDOXIN:COB-COM HETERODISULFIDE REDUCTASE SUBUNIT A"/>
    <property type="match status" value="1"/>
</dbReference>
<protein>
    <submittedName>
        <fullName evidence="11">Hydrogenase iron-sulfur subunit</fullName>
    </submittedName>
</protein>
<evidence type="ECO:0000256" key="4">
    <source>
        <dbReference type="ARBA" id="ARBA00022723"/>
    </source>
</evidence>
<evidence type="ECO:0000313" key="12">
    <source>
        <dbReference type="EMBL" id="HGM97797.1"/>
    </source>
</evidence>
<dbReference type="SUPFAM" id="SSF51905">
    <property type="entry name" value="FAD/NAD(P)-binding domain"/>
    <property type="match status" value="1"/>
</dbReference>
<evidence type="ECO:0000256" key="9">
    <source>
        <dbReference type="ARBA" id="ARBA00023014"/>
    </source>
</evidence>
<dbReference type="GO" id="GO:0051539">
    <property type="term" value="F:4 iron, 4 sulfur cluster binding"/>
    <property type="evidence" value="ECO:0007669"/>
    <property type="project" value="UniProtKB-KW"/>
</dbReference>
<dbReference type="Pfam" id="PF02662">
    <property type="entry name" value="FlpD"/>
    <property type="match status" value="1"/>
</dbReference>